<dbReference type="AlphaFoldDB" id="A0A1S3JHN0"/>
<dbReference type="RefSeq" id="XP_013409873.1">
    <property type="nucleotide sequence ID" value="XM_013554419.1"/>
</dbReference>
<evidence type="ECO:0000313" key="9">
    <source>
        <dbReference type="RefSeq" id="XP_013409874.1"/>
    </source>
</evidence>
<comment type="similarity">
    <text evidence="1 5">Belongs to the GDA1/CD39 NTPase family.</text>
</comment>
<keyword evidence="2 5" id="KW-0378">Hydrolase</keyword>
<evidence type="ECO:0000256" key="4">
    <source>
        <dbReference type="PIRSR" id="PIRSR600407-2"/>
    </source>
</evidence>
<evidence type="ECO:0000313" key="8">
    <source>
        <dbReference type="RefSeq" id="XP_013409873.1"/>
    </source>
</evidence>
<keyword evidence="6" id="KW-1133">Transmembrane helix</keyword>
<evidence type="ECO:0000256" key="6">
    <source>
        <dbReference type="SAM" id="Phobius"/>
    </source>
</evidence>
<dbReference type="Proteomes" id="UP000085678">
    <property type="component" value="Unplaced"/>
</dbReference>
<dbReference type="Gene3D" id="3.30.420.40">
    <property type="match status" value="1"/>
</dbReference>
<dbReference type="STRING" id="7574.A0A1S3JHN0"/>
<evidence type="ECO:0000313" key="10">
    <source>
        <dbReference type="RefSeq" id="XP_023932685.1"/>
    </source>
</evidence>
<dbReference type="RefSeq" id="XP_023932685.1">
    <property type="nucleotide sequence ID" value="XM_024076917.1"/>
</dbReference>
<evidence type="ECO:0000256" key="5">
    <source>
        <dbReference type="RuleBase" id="RU003833"/>
    </source>
</evidence>
<sequence length="446" mass="49263">MYTVKIRPQNIMREEHRSRMYGFSAVVIVILFILFTTTYFSRPASQKFGLFKFYTPNKDNEFAAIIFDAGSTGSRLHVYHFAKGGSPGSLPKLLSEKFESIKPGLSSYAEDPVKGANSLAPLLDMAKKDVPEEQWSSTPIALMATAGLRLLPLPKSNALLSEVTKLFKSYPFKLGEKGISIMDGTDEGIYSWLTLNFLNGGILGANRSSGALDLGGGSTQITFIPSEKETVEKAPKEYLKNIDVFGKKFDLYTHSYLGLGMMSARFSLLGGTEGPIPKEGRPVEETMLDSVCFPPGKEENWVFGGQKYVVKNSGKKFGFKDCFTLAEALVNSTVQKPVEISRKTFYAFSYYYDRAVEAKLIEETGGTIKVEQFEKAASIACSSRENSERLGGVFQCVDLTFISALLQKGYGFHSDTSLILQKKINDVEITWGLGAAFPLIKKQMDS</sequence>
<organism evidence="7 8">
    <name type="scientific">Lingula anatina</name>
    <name type="common">Brachiopod</name>
    <name type="synonym">Lingula unguis</name>
    <dbReference type="NCBI Taxonomy" id="7574"/>
    <lineage>
        <taxon>Eukaryota</taxon>
        <taxon>Metazoa</taxon>
        <taxon>Spiralia</taxon>
        <taxon>Lophotrochozoa</taxon>
        <taxon>Brachiopoda</taxon>
        <taxon>Linguliformea</taxon>
        <taxon>Lingulata</taxon>
        <taxon>Lingulida</taxon>
        <taxon>Linguloidea</taxon>
        <taxon>Lingulidae</taxon>
        <taxon>Lingula</taxon>
    </lineage>
</organism>
<dbReference type="InterPro" id="IPR000407">
    <property type="entry name" value="GDA1_CD39_NTPase"/>
</dbReference>
<dbReference type="GeneID" id="106173320"/>
<dbReference type="OrthoDB" id="6372431at2759"/>
<dbReference type="Gene3D" id="3.30.420.150">
    <property type="entry name" value="Exopolyphosphatase. Domain 2"/>
    <property type="match status" value="1"/>
</dbReference>
<reference evidence="8 9" key="1">
    <citation type="submission" date="2025-04" db="UniProtKB">
        <authorList>
            <consortium name="RefSeq"/>
        </authorList>
    </citation>
    <scope>IDENTIFICATION</scope>
    <source>
        <tissue evidence="8 9">Gonads</tissue>
    </source>
</reference>
<dbReference type="PANTHER" id="PTHR11782:SF127">
    <property type="entry name" value="NTPASE, ISOFORM F"/>
    <property type="match status" value="1"/>
</dbReference>
<feature type="active site" description="Proton acceptor" evidence="3">
    <location>
        <position position="187"/>
    </location>
</feature>
<feature type="binding site" evidence="4">
    <location>
        <begin position="216"/>
        <end position="220"/>
    </location>
    <ligand>
        <name>ATP</name>
        <dbReference type="ChEBI" id="CHEBI:30616"/>
    </ligand>
</feature>
<dbReference type="GO" id="GO:0016787">
    <property type="term" value="F:hydrolase activity"/>
    <property type="evidence" value="ECO:0007669"/>
    <property type="project" value="UniProtKB-KW"/>
</dbReference>
<keyword evidence="4" id="KW-0067">ATP-binding</keyword>
<accession>A0A1S3JHN0</accession>
<dbReference type="CDD" id="cd24046">
    <property type="entry name" value="ASKHA_NBD_NTPDase5-like"/>
    <property type="match status" value="1"/>
</dbReference>
<keyword evidence="6" id="KW-0812">Transmembrane</keyword>
<dbReference type="RefSeq" id="XP_013409874.1">
    <property type="nucleotide sequence ID" value="XM_013554420.1"/>
</dbReference>
<evidence type="ECO:0000256" key="3">
    <source>
        <dbReference type="PIRSR" id="PIRSR600407-1"/>
    </source>
</evidence>
<evidence type="ECO:0000256" key="2">
    <source>
        <dbReference type="ARBA" id="ARBA00022801"/>
    </source>
</evidence>
<proteinExistence type="inferred from homology"/>
<keyword evidence="6" id="KW-0472">Membrane</keyword>
<dbReference type="Pfam" id="PF01150">
    <property type="entry name" value="GDA1_CD39"/>
    <property type="match status" value="1"/>
</dbReference>
<name>A0A1S3JHN0_LINAN</name>
<keyword evidence="4" id="KW-0547">Nucleotide-binding</keyword>
<dbReference type="PANTHER" id="PTHR11782">
    <property type="entry name" value="ADENOSINE/GUANOSINE DIPHOSPHATASE"/>
    <property type="match status" value="1"/>
</dbReference>
<feature type="transmembrane region" description="Helical" evidence="6">
    <location>
        <begin position="21"/>
        <end position="40"/>
    </location>
</feature>
<keyword evidence="7" id="KW-1185">Reference proteome</keyword>
<dbReference type="KEGG" id="lak:106173320"/>
<dbReference type="GO" id="GO:0005524">
    <property type="term" value="F:ATP binding"/>
    <property type="evidence" value="ECO:0007669"/>
    <property type="project" value="UniProtKB-KW"/>
</dbReference>
<dbReference type="PROSITE" id="PS01238">
    <property type="entry name" value="GDA1_CD39_NTPASE"/>
    <property type="match status" value="1"/>
</dbReference>
<evidence type="ECO:0000256" key="1">
    <source>
        <dbReference type="ARBA" id="ARBA00009283"/>
    </source>
</evidence>
<gene>
    <name evidence="8 9 10" type="primary">LOC106173320</name>
</gene>
<protein>
    <submittedName>
        <fullName evidence="8 9">Ectonucleoside triphosphate diphosphohydrolase 5-like</fullName>
    </submittedName>
</protein>
<evidence type="ECO:0000313" key="7">
    <source>
        <dbReference type="Proteomes" id="UP000085678"/>
    </source>
</evidence>